<sequence length="163" mass="17871">MSADARRAGQAGQANQAARAPWAARAGAARQVRLKAPSQGPRRTDMAFPFRIDRRGRTADAGYDDHVRDMIEQLLFTSPGERVMRPDFGCGLLDLVFAPNSPELASALQLSVQAALQRWLGDVIDIQSLEVVSEENVVRVHLVYVVQRTGSRRVEVFEGQGAS</sequence>
<dbReference type="EMBL" id="BMMS01000024">
    <property type="protein sequence ID" value="GGO94875.1"/>
    <property type="molecule type" value="Genomic_DNA"/>
</dbReference>
<dbReference type="SUPFAM" id="SSF160719">
    <property type="entry name" value="gpW/gp25-like"/>
    <property type="match status" value="1"/>
</dbReference>
<dbReference type="AlphaFoldDB" id="A0A917ZTT1"/>
<proteinExistence type="predicted"/>
<protein>
    <recommendedName>
        <fullName evidence="2">IraD/Gp25-like domain-containing protein</fullName>
    </recommendedName>
</protein>
<evidence type="ECO:0000313" key="3">
    <source>
        <dbReference type="EMBL" id="GGO94875.1"/>
    </source>
</evidence>
<dbReference type="Proteomes" id="UP000641932">
    <property type="component" value="Unassembled WGS sequence"/>
</dbReference>
<reference evidence="3" key="1">
    <citation type="journal article" date="2014" name="Int. J. Syst. Evol. Microbiol.">
        <title>Complete genome sequence of Corynebacterium casei LMG S-19264T (=DSM 44701T), isolated from a smear-ripened cheese.</title>
        <authorList>
            <consortium name="US DOE Joint Genome Institute (JGI-PGF)"/>
            <person name="Walter F."/>
            <person name="Albersmeier A."/>
            <person name="Kalinowski J."/>
            <person name="Ruckert C."/>
        </authorList>
    </citation>
    <scope>NUCLEOTIDE SEQUENCE</scope>
    <source>
        <strain evidence="3">CGMCC 4.7201</strain>
    </source>
</reference>
<evidence type="ECO:0000256" key="1">
    <source>
        <dbReference type="SAM" id="MobiDB-lite"/>
    </source>
</evidence>
<gene>
    <name evidence="3" type="ORF">GCM10012280_50780</name>
</gene>
<feature type="compositionally biased region" description="Low complexity" evidence="1">
    <location>
        <begin position="8"/>
        <end position="22"/>
    </location>
</feature>
<reference evidence="3" key="2">
    <citation type="submission" date="2020-09" db="EMBL/GenBank/DDBJ databases">
        <authorList>
            <person name="Sun Q."/>
            <person name="Zhou Y."/>
        </authorList>
    </citation>
    <scope>NUCLEOTIDE SEQUENCE</scope>
    <source>
        <strain evidence="3">CGMCC 4.7201</strain>
    </source>
</reference>
<accession>A0A917ZTT1</accession>
<comment type="caution">
    <text evidence="3">The sequence shown here is derived from an EMBL/GenBank/DDBJ whole genome shotgun (WGS) entry which is preliminary data.</text>
</comment>
<feature type="region of interest" description="Disordered" evidence="1">
    <location>
        <begin position="1"/>
        <end position="22"/>
    </location>
</feature>
<keyword evidence="4" id="KW-1185">Reference proteome</keyword>
<evidence type="ECO:0000313" key="4">
    <source>
        <dbReference type="Proteomes" id="UP000641932"/>
    </source>
</evidence>
<evidence type="ECO:0000259" key="2">
    <source>
        <dbReference type="Pfam" id="PF04965"/>
    </source>
</evidence>
<organism evidence="3 4">
    <name type="scientific">Wenjunlia tyrosinilytica</name>
    <dbReference type="NCBI Taxonomy" id="1544741"/>
    <lineage>
        <taxon>Bacteria</taxon>
        <taxon>Bacillati</taxon>
        <taxon>Actinomycetota</taxon>
        <taxon>Actinomycetes</taxon>
        <taxon>Kitasatosporales</taxon>
        <taxon>Streptomycetaceae</taxon>
        <taxon>Wenjunlia</taxon>
    </lineage>
</organism>
<dbReference type="InterPro" id="IPR007048">
    <property type="entry name" value="IraD/Gp25-like"/>
</dbReference>
<dbReference type="Pfam" id="PF04965">
    <property type="entry name" value="GPW_gp25"/>
    <property type="match status" value="1"/>
</dbReference>
<dbReference type="Gene3D" id="3.10.450.40">
    <property type="match status" value="1"/>
</dbReference>
<feature type="domain" description="IraD/Gp25-like" evidence="2">
    <location>
        <begin position="63"/>
        <end position="149"/>
    </location>
</feature>
<name>A0A917ZTT1_9ACTN</name>